<dbReference type="GO" id="GO:0005886">
    <property type="term" value="C:plasma membrane"/>
    <property type="evidence" value="ECO:0007669"/>
    <property type="project" value="UniProtKB-SubCell"/>
</dbReference>
<keyword evidence="5 6" id="KW-0472">Membrane</keyword>
<dbReference type="PANTHER" id="PTHR30086:SF20">
    <property type="entry name" value="ARGININE EXPORTER PROTEIN ARGO-RELATED"/>
    <property type="match status" value="1"/>
</dbReference>
<evidence type="ECO:0000256" key="3">
    <source>
        <dbReference type="ARBA" id="ARBA00022692"/>
    </source>
</evidence>
<keyword evidence="2" id="KW-1003">Cell membrane</keyword>
<dbReference type="PANTHER" id="PTHR30086">
    <property type="entry name" value="ARGININE EXPORTER PROTEIN ARGO"/>
    <property type="match status" value="1"/>
</dbReference>
<organism evidence="7 8">
    <name type="scientific">Rhizobium rhizoryzae</name>
    <dbReference type="NCBI Taxonomy" id="451876"/>
    <lineage>
        <taxon>Bacteria</taxon>
        <taxon>Pseudomonadati</taxon>
        <taxon>Pseudomonadota</taxon>
        <taxon>Alphaproteobacteria</taxon>
        <taxon>Hyphomicrobiales</taxon>
        <taxon>Rhizobiaceae</taxon>
        <taxon>Rhizobium/Agrobacterium group</taxon>
        <taxon>Rhizobium</taxon>
    </lineage>
</organism>
<evidence type="ECO:0000256" key="2">
    <source>
        <dbReference type="ARBA" id="ARBA00022475"/>
    </source>
</evidence>
<dbReference type="GO" id="GO:0015171">
    <property type="term" value="F:amino acid transmembrane transporter activity"/>
    <property type="evidence" value="ECO:0007669"/>
    <property type="project" value="TreeGrafter"/>
</dbReference>
<dbReference type="RefSeq" id="WP_206531713.1">
    <property type="nucleotide sequence ID" value="NZ_CP049250.1"/>
</dbReference>
<protein>
    <submittedName>
        <fullName evidence="7">Threonine/homoserine/homoserine lactone efflux protein</fullName>
    </submittedName>
</protein>
<feature type="transmembrane region" description="Helical" evidence="6">
    <location>
        <begin position="79"/>
        <end position="98"/>
    </location>
</feature>
<sequence>MTILGISYLALGLYYWTMSVTPGPNNVMLTLSGVNFGFNRTLPHILGIASGCAVQTFLLCLGLGFIFHEFPVIQQVLKWAGAAYLIYLALKLVGAKVASGVQAPPRPLSLFDAASFQFINPKAWVKATTTATIFMPEGTPILASGLAIFSLCTLVNIASSSLWAGFGVGIRKLLSNPKMLRAFNLSMAALLIGTAVYVVLS</sequence>
<gene>
    <name evidence="7" type="ORF">GGQ72_003271</name>
</gene>
<dbReference type="InterPro" id="IPR001123">
    <property type="entry name" value="LeuE-type"/>
</dbReference>
<reference evidence="7 8" key="1">
    <citation type="submission" date="2020-08" db="EMBL/GenBank/DDBJ databases">
        <title>Genomic Encyclopedia of Type Strains, Phase IV (KMG-IV): sequencing the most valuable type-strain genomes for metagenomic binning, comparative biology and taxonomic classification.</title>
        <authorList>
            <person name="Goeker M."/>
        </authorList>
    </citation>
    <scope>NUCLEOTIDE SEQUENCE [LARGE SCALE GENOMIC DNA]</scope>
    <source>
        <strain evidence="7 8">DSM 29514</strain>
    </source>
</reference>
<dbReference type="Proteomes" id="UP000519897">
    <property type="component" value="Unassembled WGS sequence"/>
</dbReference>
<evidence type="ECO:0000313" key="8">
    <source>
        <dbReference type="Proteomes" id="UP000519897"/>
    </source>
</evidence>
<keyword evidence="3 6" id="KW-0812">Transmembrane</keyword>
<name>A0A7W6LHY8_9HYPH</name>
<keyword evidence="8" id="KW-1185">Reference proteome</keyword>
<keyword evidence="4 6" id="KW-1133">Transmembrane helix</keyword>
<comment type="subcellular location">
    <subcellularLocation>
        <location evidence="1">Cell membrane</location>
        <topology evidence="1">Multi-pass membrane protein</topology>
    </subcellularLocation>
</comment>
<feature type="transmembrane region" description="Helical" evidence="6">
    <location>
        <begin position="182"/>
        <end position="200"/>
    </location>
</feature>
<dbReference type="AlphaFoldDB" id="A0A7W6LHY8"/>
<dbReference type="Pfam" id="PF01810">
    <property type="entry name" value="LysE"/>
    <property type="match status" value="1"/>
</dbReference>
<evidence type="ECO:0000256" key="1">
    <source>
        <dbReference type="ARBA" id="ARBA00004651"/>
    </source>
</evidence>
<evidence type="ECO:0000313" key="7">
    <source>
        <dbReference type="EMBL" id="MBB4144714.1"/>
    </source>
</evidence>
<feature type="transmembrane region" description="Helical" evidence="6">
    <location>
        <begin position="141"/>
        <end position="170"/>
    </location>
</feature>
<comment type="caution">
    <text evidence="7">The sequence shown here is derived from an EMBL/GenBank/DDBJ whole genome shotgun (WGS) entry which is preliminary data.</text>
</comment>
<dbReference type="EMBL" id="JACIEC010000004">
    <property type="protein sequence ID" value="MBB4144714.1"/>
    <property type="molecule type" value="Genomic_DNA"/>
</dbReference>
<evidence type="ECO:0000256" key="6">
    <source>
        <dbReference type="SAM" id="Phobius"/>
    </source>
</evidence>
<accession>A0A7W6LHY8</accession>
<evidence type="ECO:0000256" key="5">
    <source>
        <dbReference type="ARBA" id="ARBA00023136"/>
    </source>
</evidence>
<dbReference type="GO" id="GO:0033228">
    <property type="term" value="P:cysteine export across plasma membrane"/>
    <property type="evidence" value="ECO:0007669"/>
    <property type="project" value="TreeGrafter"/>
</dbReference>
<feature type="transmembrane region" description="Helical" evidence="6">
    <location>
        <begin position="43"/>
        <end position="67"/>
    </location>
</feature>
<evidence type="ECO:0000256" key="4">
    <source>
        <dbReference type="ARBA" id="ARBA00022989"/>
    </source>
</evidence>
<proteinExistence type="predicted"/>